<dbReference type="EMBL" id="JAOPGA020000382">
    <property type="protein sequence ID" value="KAL0478412.1"/>
    <property type="molecule type" value="Genomic_DNA"/>
</dbReference>
<keyword evidence="2" id="KW-1185">Reference proteome</keyword>
<gene>
    <name evidence="1" type="ORF">AKO1_008622</name>
</gene>
<sequence>MLLNWYDDCILVDEKTNNNSTDHIINDDNHYTSSLLFKRLDNKMNSIDPECARNVTIDDLKDLFDFGLCCLQKMSTSEAKWCANNKTISHHVTRTDSFVSKLLSFTVSRLIEDGIHVQDEIGDVMFHTDDCWVLLRFLKAIAAKDPVDALIKGYKHDIGVEGLKFLLPFAIKYESRLVSLHSFVAKCRRLDSIKCIIEISKLLFVKNNSHGISLLESCIENLVTRPNNDWSYLTDILRTGAKFGVNVLMLVTLLSNMAMELINKDVDSSIMKFIDHIYKASIVTADEYKMYDSSNMLLKLYLYLKTRSQHPHMDVEDNGLELFCTFMNCACETCSTIKSMLLDPLQSFIRISNLSPARLEHARHQLLFQCCLLAKIEEEDETFNLTIKKLKISSEVLSKDVQTIQLNKQFDCYNAVISKMLCNANKLGLDRRCFVEEHLSDFFNPTPTWNQNNMFVMKSLLDALYDLELYDVYFEVGSKFTHTFTISSSDIDVTYSIVAELIFKSLMKESIRANNEALAADLRLKLFMIKPSIESFIEYKQLSPGSVSNIFEAYQACSHMRGNVSNIYTYIDILNHEGRYSDSLQFLKGLPQDDQQDSRSFFHAKSLMMWKAPEKDILNYFHDLDLFEAEVALCLCLSGYNDLALQMCERYIHSLAEHSVQKVNYWLPIAKEVFDSMEGSQERWQLLMKDLNIQ</sequence>
<name>A0AAW2YM94_9EUKA</name>
<evidence type="ECO:0000313" key="1">
    <source>
        <dbReference type="EMBL" id="KAL0478412.1"/>
    </source>
</evidence>
<accession>A0AAW2YM94</accession>
<organism evidence="1 2">
    <name type="scientific">Acrasis kona</name>
    <dbReference type="NCBI Taxonomy" id="1008807"/>
    <lineage>
        <taxon>Eukaryota</taxon>
        <taxon>Discoba</taxon>
        <taxon>Heterolobosea</taxon>
        <taxon>Tetramitia</taxon>
        <taxon>Eutetramitia</taxon>
        <taxon>Acrasidae</taxon>
        <taxon>Acrasis</taxon>
    </lineage>
</organism>
<dbReference type="AlphaFoldDB" id="A0AAW2YM94"/>
<proteinExistence type="predicted"/>
<reference evidence="1 2" key="1">
    <citation type="submission" date="2024-03" db="EMBL/GenBank/DDBJ databases">
        <title>The Acrasis kona genome and developmental transcriptomes reveal deep origins of eukaryotic multicellular pathways.</title>
        <authorList>
            <person name="Sheikh S."/>
            <person name="Fu C.-J."/>
            <person name="Brown M.W."/>
            <person name="Baldauf S.L."/>
        </authorList>
    </citation>
    <scope>NUCLEOTIDE SEQUENCE [LARGE SCALE GENOMIC DNA]</scope>
    <source>
        <strain evidence="1 2">ATCC MYA-3509</strain>
    </source>
</reference>
<protein>
    <submittedName>
        <fullName evidence="1">Uncharacterized protein</fullName>
    </submittedName>
</protein>
<evidence type="ECO:0000313" key="2">
    <source>
        <dbReference type="Proteomes" id="UP001431209"/>
    </source>
</evidence>
<comment type="caution">
    <text evidence="1">The sequence shown here is derived from an EMBL/GenBank/DDBJ whole genome shotgun (WGS) entry which is preliminary data.</text>
</comment>
<dbReference type="Proteomes" id="UP001431209">
    <property type="component" value="Unassembled WGS sequence"/>
</dbReference>